<evidence type="ECO:0000259" key="1">
    <source>
        <dbReference type="PROSITE" id="PS51747"/>
    </source>
</evidence>
<organism evidence="2 3">
    <name type="scientific">Robertmurraya mangrovi</name>
    <dbReference type="NCBI Taxonomy" id="3098077"/>
    <lineage>
        <taxon>Bacteria</taxon>
        <taxon>Bacillati</taxon>
        <taxon>Bacillota</taxon>
        <taxon>Bacilli</taxon>
        <taxon>Bacillales</taxon>
        <taxon>Bacillaceae</taxon>
        <taxon>Robertmurraya</taxon>
    </lineage>
</organism>
<dbReference type="PROSITE" id="PS51747">
    <property type="entry name" value="CYT_DCMP_DEAMINASES_2"/>
    <property type="match status" value="1"/>
</dbReference>
<evidence type="ECO:0000313" key="3">
    <source>
        <dbReference type="Proteomes" id="UP001290455"/>
    </source>
</evidence>
<dbReference type="EMBL" id="JAXOFX010000006">
    <property type="protein sequence ID" value="MDZ5472366.1"/>
    <property type="molecule type" value="Genomic_DNA"/>
</dbReference>
<dbReference type="InterPro" id="IPR016193">
    <property type="entry name" value="Cytidine_deaminase-like"/>
</dbReference>
<proteinExistence type="predicted"/>
<evidence type="ECO:0000313" key="2">
    <source>
        <dbReference type="EMBL" id="MDZ5472366.1"/>
    </source>
</evidence>
<protein>
    <submittedName>
        <fullName evidence="2">Nucleoside deaminase</fullName>
    </submittedName>
</protein>
<dbReference type="RefSeq" id="WP_322446657.1">
    <property type="nucleotide sequence ID" value="NZ_JAXOFX010000006.1"/>
</dbReference>
<dbReference type="Gene3D" id="3.40.140.10">
    <property type="entry name" value="Cytidine Deaminase, domain 2"/>
    <property type="match status" value="1"/>
</dbReference>
<dbReference type="Pfam" id="PF00383">
    <property type="entry name" value="dCMP_cyt_deam_1"/>
    <property type="match status" value="1"/>
</dbReference>
<accession>A0ABU5IZ23</accession>
<gene>
    <name evidence="2" type="ORF">SM124_11465</name>
</gene>
<dbReference type="Proteomes" id="UP001290455">
    <property type="component" value="Unassembled WGS sequence"/>
</dbReference>
<comment type="caution">
    <text evidence="2">The sequence shown here is derived from an EMBL/GenBank/DDBJ whole genome shotgun (WGS) entry which is preliminary data.</text>
</comment>
<dbReference type="PANTHER" id="PTHR11079">
    <property type="entry name" value="CYTOSINE DEAMINASE FAMILY MEMBER"/>
    <property type="match status" value="1"/>
</dbReference>
<dbReference type="SUPFAM" id="SSF53927">
    <property type="entry name" value="Cytidine deaminase-like"/>
    <property type="match status" value="1"/>
</dbReference>
<sequence>MFKIKWSEFSNEWRECFKVAWESFQEGSRPVGAIVIDDKGNLVSTGKSATFGQLSDTVISNNELAHAEVNALLKLDNRVHKNVNSYVLYSTLEPCPLCFSAFYMSGIRNLKYAAKDKYGGSTNLKGTTPYLSKKPIVIEGPVTYLEQLSILLNVYFDLSIGYEKANAVHELMSEDYPLIMKIAKEWVELDKLNHSLNLKIEDVYEWLITDLQIVRSI</sequence>
<keyword evidence="3" id="KW-1185">Reference proteome</keyword>
<feature type="domain" description="CMP/dCMP-type deaminase" evidence="1">
    <location>
        <begin position="7"/>
        <end position="124"/>
    </location>
</feature>
<name>A0ABU5IZ23_9BACI</name>
<dbReference type="CDD" id="cd01285">
    <property type="entry name" value="nucleoside_deaminase"/>
    <property type="match status" value="1"/>
</dbReference>
<dbReference type="InterPro" id="IPR002125">
    <property type="entry name" value="CMP_dCMP_dom"/>
</dbReference>
<reference evidence="2 3" key="1">
    <citation type="submission" date="2023-11" db="EMBL/GenBank/DDBJ databases">
        <title>Bacillus jintuensis, isolated from a mudflat on the Beibu Gulf coast.</title>
        <authorList>
            <person name="Li M."/>
        </authorList>
    </citation>
    <scope>NUCLEOTIDE SEQUENCE [LARGE SCALE GENOMIC DNA]</scope>
    <source>
        <strain evidence="2 3">31A1R</strain>
    </source>
</reference>
<dbReference type="PANTHER" id="PTHR11079:SF162">
    <property type="entry name" value="RIBOFLAVIN BIOSYNTHESIS PROTEIN PYRD, CHLOROPLASTIC"/>
    <property type="match status" value="1"/>
</dbReference>